<dbReference type="Gene3D" id="1.25.40.10">
    <property type="entry name" value="Tetratricopeptide repeat domain"/>
    <property type="match status" value="1"/>
</dbReference>
<proteinExistence type="predicted"/>
<feature type="repeat" description="TPR" evidence="1">
    <location>
        <begin position="249"/>
        <end position="282"/>
    </location>
</feature>
<keyword evidence="2" id="KW-0808">Transferase</keyword>
<organism evidence="2 3">
    <name type="scientific">Sarcina ventriculi</name>
    <name type="common">Clostridium ventriculi</name>
    <dbReference type="NCBI Taxonomy" id="1267"/>
    <lineage>
        <taxon>Bacteria</taxon>
        <taxon>Bacillati</taxon>
        <taxon>Bacillota</taxon>
        <taxon>Clostridia</taxon>
        <taxon>Eubacteriales</taxon>
        <taxon>Clostridiaceae</taxon>
        <taxon>Sarcina</taxon>
    </lineage>
</organism>
<dbReference type="InterPro" id="IPR019734">
    <property type="entry name" value="TPR_rpt"/>
</dbReference>
<dbReference type="SUPFAM" id="SSF48452">
    <property type="entry name" value="TPR-like"/>
    <property type="match status" value="1"/>
</dbReference>
<feature type="repeat" description="TPR" evidence="1">
    <location>
        <begin position="283"/>
        <end position="316"/>
    </location>
</feature>
<sequence>MEFDVLCKEKLSKLLFLEIDKDKFINMLGADSKNINIDELYIPINPQYISKDVAKGYSLDKLPMNYLLEGMFFALGADENLRFNKEYKKIIPFIKDAILCIKKIISDKIKEKSLIEALILLKGLSEIVKDEEVYSKLLLVCESIREKNKNYNMLQLSLSEKYKEACPKSAMPYIYASLAYNDLENYDKAYLEINEYLSKGGEKTEEIQVLYDEIKDSLDYEKGKDELLEEPEIALKRLLPLSDKFPENAIIKYYIATAYRRLENFEKAIYYLNESIALDNNMVEPINELGINYAYLGDFENALKCFKKAFEATRDIEICTNIIMCYLNLNKLEEAKKHLNIAKAINKDDEVLVDIERYMKNLSK</sequence>
<dbReference type="Pfam" id="PF13432">
    <property type="entry name" value="TPR_16"/>
    <property type="match status" value="1"/>
</dbReference>
<dbReference type="EMBL" id="CYZR01000001">
    <property type="protein sequence ID" value="CUN52532.1"/>
    <property type="molecule type" value="Genomic_DNA"/>
</dbReference>
<dbReference type="PROSITE" id="PS50005">
    <property type="entry name" value="TPR"/>
    <property type="match status" value="2"/>
</dbReference>
<dbReference type="InterPro" id="IPR011990">
    <property type="entry name" value="TPR-like_helical_dom_sf"/>
</dbReference>
<evidence type="ECO:0000256" key="1">
    <source>
        <dbReference type="PROSITE-ProRule" id="PRU00339"/>
    </source>
</evidence>
<dbReference type="GO" id="GO:0016740">
    <property type="term" value="F:transferase activity"/>
    <property type="evidence" value="ECO:0007669"/>
    <property type="project" value="UniProtKB-KW"/>
</dbReference>
<dbReference type="RefSeq" id="WP_055257308.1">
    <property type="nucleotide sequence ID" value="NZ_CABIXL010000001.1"/>
</dbReference>
<dbReference type="SMART" id="SM00028">
    <property type="entry name" value="TPR"/>
    <property type="match status" value="3"/>
</dbReference>
<comment type="caution">
    <text evidence="2">The sequence shown here is derived from an EMBL/GenBank/DDBJ whole genome shotgun (WGS) entry which is preliminary data.</text>
</comment>
<dbReference type="PANTHER" id="PTHR12558">
    <property type="entry name" value="CELL DIVISION CYCLE 16,23,27"/>
    <property type="match status" value="1"/>
</dbReference>
<accession>A0ABM9UMG5</accession>
<dbReference type="Pfam" id="PF13181">
    <property type="entry name" value="TPR_8"/>
    <property type="match status" value="1"/>
</dbReference>
<gene>
    <name evidence="2" type="ORF">ERS852473_00426</name>
</gene>
<evidence type="ECO:0000313" key="3">
    <source>
        <dbReference type="Proteomes" id="UP000095488"/>
    </source>
</evidence>
<keyword evidence="1" id="KW-0802">TPR repeat</keyword>
<keyword evidence="3" id="KW-1185">Reference proteome</keyword>
<evidence type="ECO:0000313" key="2">
    <source>
        <dbReference type="EMBL" id="CUN52532.1"/>
    </source>
</evidence>
<dbReference type="PANTHER" id="PTHR12558:SF13">
    <property type="entry name" value="CELL DIVISION CYCLE PROTEIN 27 HOMOLOG"/>
    <property type="match status" value="1"/>
</dbReference>
<reference evidence="2 3" key="1">
    <citation type="submission" date="2015-09" db="EMBL/GenBank/DDBJ databases">
        <authorList>
            <consortium name="Pathogen Informatics"/>
        </authorList>
    </citation>
    <scope>NUCLEOTIDE SEQUENCE [LARGE SCALE GENOMIC DNA]</scope>
    <source>
        <strain evidence="2 3">2789STDY5834858</strain>
    </source>
</reference>
<dbReference type="Proteomes" id="UP000095488">
    <property type="component" value="Unassembled WGS sequence"/>
</dbReference>
<name>A0ABM9UMG5_SARVE</name>
<protein>
    <submittedName>
        <fullName evidence="2">Predicted O-linked N-acetylglucosamine transferase, SPINDLY family</fullName>
    </submittedName>
</protein>